<dbReference type="OrthoDB" id="334894at2"/>
<dbReference type="EMBL" id="SNYA01000006">
    <property type="protein sequence ID" value="TDP90708.1"/>
    <property type="molecule type" value="Genomic_DNA"/>
</dbReference>
<evidence type="ECO:0000256" key="5">
    <source>
        <dbReference type="ARBA" id="ARBA00022833"/>
    </source>
</evidence>
<protein>
    <recommendedName>
        <fullName evidence="3">alcohol dehydrogenase</fullName>
        <ecNumber evidence="3">1.1.1.1</ecNumber>
    </recommendedName>
</protein>
<dbReference type="InterPro" id="IPR036291">
    <property type="entry name" value="NAD(P)-bd_dom_sf"/>
</dbReference>
<gene>
    <name evidence="11" type="ORF">EDF62_2357</name>
</gene>
<evidence type="ECO:0000256" key="9">
    <source>
        <dbReference type="RuleBase" id="RU361277"/>
    </source>
</evidence>
<comment type="catalytic activity">
    <reaction evidence="7">
        <text>a secondary alcohol + NAD(+) = a ketone + NADH + H(+)</text>
        <dbReference type="Rhea" id="RHEA:10740"/>
        <dbReference type="ChEBI" id="CHEBI:15378"/>
        <dbReference type="ChEBI" id="CHEBI:17087"/>
        <dbReference type="ChEBI" id="CHEBI:35681"/>
        <dbReference type="ChEBI" id="CHEBI:57540"/>
        <dbReference type="ChEBI" id="CHEBI:57945"/>
        <dbReference type="EC" id="1.1.1.1"/>
    </reaction>
</comment>
<evidence type="ECO:0000256" key="1">
    <source>
        <dbReference type="ARBA" id="ARBA00001947"/>
    </source>
</evidence>
<dbReference type="GO" id="GO:0008270">
    <property type="term" value="F:zinc ion binding"/>
    <property type="evidence" value="ECO:0007669"/>
    <property type="project" value="InterPro"/>
</dbReference>
<dbReference type="InterPro" id="IPR020843">
    <property type="entry name" value="ER"/>
</dbReference>
<dbReference type="AlphaFoldDB" id="A0A4V3CXL2"/>
<dbReference type="SMART" id="SM00829">
    <property type="entry name" value="PKS_ER"/>
    <property type="match status" value="1"/>
</dbReference>
<evidence type="ECO:0000256" key="6">
    <source>
        <dbReference type="ARBA" id="ARBA00023002"/>
    </source>
</evidence>
<comment type="caution">
    <text evidence="11">The sequence shown here is derived from an EMBL/GenBank/DDBJ whole genome shotgun (WGS) entry which is preliminary data.</text>
</comment>
<feature type="domain" description="Enoyl reductase (ER)" evidence="10">
    <location>
        <begin position="8"/>
        <end position="344"/>
    </location>
</feature>
<dbReference type="RefSeq" id="WP_133617152.1">
    <property type="nucleotide sequence ID" value="NZ_SNYA01000006.1"/>
</dbReference>
<dbReference type="GO" id="GO:0004022">
    <property type="term" value="F:alcohol dehydrogenase (NAD+) activity"/>
    <property type="evidence" value="ECO:0007669"/>
    <property type="project" value="UniProtKB-EC"/>
</dbReference>
<dbReference type="PROSITE" id="PS00059">
    <property type="entry name" value="ADH_ZINC"/>
    <property type="match status" value="1"/>
</dbReference>
<comment type="catalytic activity">
    <reaction evidence="8">
        <text>a primary alcohol + NAD(+) = an aldehyde + NADH + H(+)</text>
        <dbReference type="Rhea" id="RHEA:10736"/>
        <dbReference type="ChEBI" id="CHEBI:15378"/>
        <dbReference type="ChEBI" id="CHEBI:15734"/>
        <dbReference type="ChEBI" id="CHEBI:17478"/>
        <dbReference type="ChEBI" id="CHEBI:57540"/>
        <dbReference type="ChEBI" id="CHEBI:57945"/>
        <dbReference type="EC" id="1.1.1.1"/>
    </reaction>
</comment>
<dbReference type="InterPro" id="IPR013149">
    <property type="entry name" value="ADH-like_C"/>
</dbReference>
<dbReference type="InterPro" id="IPR002328">
    <property type="entry name" value="ADH_Zn_CS"/>
</dbReference>
<organism evidence="11 12">
    <name type="scientific">Leucobacter luti</name>
    <dbReference type="NCBI Taxonomy" id="340320"/>
    <lineage>
        <taxon>Bacteria</taxon>
        <taxon>Bacillati</taxon>
        <taxon>Actinomycetota</taxon>
        <taxon>Actinomycetes</taxon>
        <taxon>Micrococcales</taxon>
        <taxon>Microbacteriaceae</taxon>
        <taxon>Leucobacter</taxon>
    </lineage>
</organism>
<evidence type="ECO:0000256" key="3">
    <source>
        <dbReference type="ARBA" id="ARBA00013190"/>
    </source>
</evidence>
<proteinExistence type="inferred from homology"/>
<evidence type="ECO:0000259" key="10">
    <source>
        <dbReference type="SMART" id="SM00829"/>
    </source>
</evidence>
<dbReference type="Gene3D" id="3.90.180.10">
    <property type="entry name" value="Medium-chain alcohol dehydrogenases, catalytic domain"/>
    <property type="match status" value="1"/>
</dbReference>
<comment type="similarity">
    <text evidence="2 9">Belongs to the zinc-containing alcohol dehydrogenase family.</text>
</comment>
<dbReference type="SUPFAM" id="SSF51735">
    <property type="entry name" value="NAD(P)-binding Rossmann-fold domains"/>
    <property type="match status" value="1"/>
</dbReference>
<accession>A0A4V3CXL2</accession>
<dbReference type="PANTHER" id="PTHR42940">
    <property type="entry name" value="ALCOHOL DEHYDROGENASE 1-RELATED"/>
    <property type="match status" value="1"/>
</dbReference>
<evidence type="ECO:0000256" key="4">
    <source>
        <dbReference type="ARBA" id="ARBA00022723"/>
    </source>
</evidence>
<evidence type="ECO:0000256" key="7">
    <source>
        <dbReference type="ARBA" id="ARBA00049164"/>
    </source>
</evidence>
<evidence type="ECO:0000256" key="2">
    <source>
        <dbReference type="ARBA" id="ARBA00008072"/>
    </source>
</evidence>
<keyword evidence="5 9" id="KW-0862">Zinc</keyword>
<dbReference type="Pfam" id="PF00107">
    <property type="entry name" value="ADH_zinc_N"/>
    <property type="match status" value="1"/>
</dbReference>
<name>A0A4V3CXL2_9MICO</name>
<dbReference type="SUPFAM" id="SSF50129">
    <property type="entry name" value="GroES-like"/>
    <property type="match status" value="1"/>
</dbReference>
<dbReference type="Proteomes" id="UP000295601">
    <property type="component" value="Unassembled WGS sequence"/>
</dbReference>
<sequence length="346" mass="35338">MRAVTYVNHNTVEVLEKPVPEIGSDEVLLRVGGAGVCHSDLAIIALGDENPLIGGTLGHEVAGTIAELGSEVAGWSVGDHAIVSLILSCGQCRECLAGRDNQCEVVYPRGALAPLSPGIGSPGGMADYIAVKARHLDPLGELDPVSAAPLADAALTPMHAINTVRDRLTGDATVVTIGLGGLGHLALQILAATTGARVIALDTDPEKLAFAAAHGADLVLQSDGGAADRILRETGGKGADVVFDFVGVQPTVDLAVAVVRGGGAIRFVGLGGGSFPYAAGTATPLPWGVSIERAYGGTRADMRQVIALAEAEKIAVEVVRYDLADAVQAFDDLHHGRVAGRAVLVP</sequence>
<dbReference type="Gene3D" id="3.40.50.720">
    <property type="entry name" value="NAD(P)-binding Rossmann-like Domain"/>
    <property type="match status" value="1"/>
</dbReference>
<evidence type="ECO:0000313" key="11">
    <source>
        <dbReference type="EMBL" id="TDP90708.1"/>
    </source>
</evidence>
<dbReference type="InterPro" id="IPR013154">
    <property type="entry name" value="ADH-like_N"/>
</dbReference>
<dbReference type="InterPro" id="IPR011032">
    <property type="entry name" value="GroES-like_sf"/>
</dbReference>
<dbReference type="Pfam" id="PF08240">
    <property type="entry name" value="ADH_N"/>
    <property type="match status" value="1"/>
</dbReference>
<keyword evidence="4 9" id="KW-0479">Metal-binding</keyword>
<reference evidence="11 12" key="1">
    <citation type="submission" date="2019-03" db="EMBL/GenBank/DDBJ databases">
        <title>Genomic analyses of the natural microbiome of Caenorhabditis elegans.</title>
        <authorList>
            <person name="Samuel B."/>
        </authorList>
    </citation>
    <scope>NUCLEOTIDE SEQUENCE [LARGE SCALE GENOMIC DNA]</scope>
    <source>
        <strain evidence="11 12">JUb18</strain>
    </source>
</reference>
<dbReference type="PANTHER" id="PTHR42940:SF8">
    <property type="entry name" value="VACUOLAR PROTEIN SORTING-ASSOCIATED PROTEIN 11"/>
    <property type="match status" value="1"/>
</dbReference>
<evidence type="ECO:0000313" key="12">
    <source>
        <dbReference type="Proteomes" id="UP000295601"/>
    </source>
</evidence>
<evidence type="ECO:0000256" key="8">
    <source>
        <dbReference type="ARBA" id="ARBA00049243"/>
    </source>
</evidence>
<keyword evidence="6" id="KW-0560">Oxidoreductase</keyword>
<keyword evidence="12" id="KW-1185">Reference proteome</keyword>
<dbReference type="EC" id="1.1.1.1" evidence="3"/>
<comment type="cofactor">
    <cofactor evidence="1 9">
        <name>Zn(2+)</name>
        <dbReference type="ChEBI" id="CHEBI:29105"/>
    </cofactor>
</comment>